<dbReference type="SMART" id="SM00342">
    <property type="entry name" value="HTH_ARAC"/>
    <property type="match status" value="1"/>
</dbReference>
<protein>
    <submittedName>
        <fullName evidence="6">Helix-turn-helix transcriptional regulator</fullName>
    </submittedName>
</protein>
<dbReference type="PANTHER" id="PTHR46796">
    <property type="entry name" value="HTH-TYPE TRANSCRIPTIONAL ACTIVATOR RHAS-RELATED"/>
    <property type="match status" value="1"/>
</dbReference>
<organism evidence="6 7">
    <name type="scientific">Alistipes onderdonkii</name>
    <dbReference type="NCBI Taxonomy" id="328813"/>
    <lineage>
        <taxon>Bacteria</taxon>
        <taxon>Pseudomonadati</taxon>
        <taxon>Bacteroidota</taxon>
        <taxon>Bacteroidia</taxon>
        <taxon>Bacteroidales</taxon>
        <taxon>Rikenellaceae</taxon>
        <taxon>Alistipes</taxon>
    </lineage>
</organism>
<keyword evidence="3" id="KW-0804">Transcription</keyword>
<dbReference type="GO" id="GO:0003700">
    <property type="term" value="F:DNA-binding transcription factor activity"/>
    <property type="evidence" value="ECO:0007669"/>
    <property type="project" value="InterPro"/>
</dbReference>
<name>A0A5B3H3V4_9BACT</name>
<dbReference type="Proteomes" id="UP000322940">
    <property type="component" value="Unassembled WGS sequence"/>
</dbReference>
<dbReference type="SUPFAM" id="SSF46689">
    <property type="entry name" value="Homeodomain-like"/>
    <property type="match status" value="1"/>
</dbReference>
<sequence>MSKEVIKVFQNYQNSCSGVSYDFQPVEIRYPLSAYIDLLVYCLQNGMSCAHLHEMKHRELFLYLRGFYTREEVVTLLLPILSANSDFRSLVYELLPRVQSVADMAKLAGMTYEAFERRFRREFDTTAYKWLLKQICQRIVGYLSNPEMTIKQAALRAGFESLDRFSHFCKRHLGASPRQLIEKYREEKEIPQTGMKKRVPKSGQEGKRAENTKKNSRCRKSTIKYHFFTTKI</sequence>
<evidence type="ECO:0000256" key="4">
    <source>
        <dbReference type="SAM" id="MobiDB-lite"/>
    </source>
</evidence>
<keyword evidence="2" id="KW-0238">DNA-binding</keyword>
<dbReference type="PROSITE" id="PS01124">
    <property type="entry name" value="HTH_ARAC_FAMILY_2"/>
    <property type="match status" value="1"/>
</dbReference>
<dbReference type="InterPro" id="IPR009057">
    <property type="entry name" value="Homeodomain-like_sf"/>
</dbReference>
<dbReference type="Gene3D" id="1.10.10.60">
    <property type="entry name" value="Homeodomain-like"/>
    <property type="match status" value="1"/>
</dbReference>
<evidence type="ECO:0000259" key="5">
    <source>
        <dbReference type="PROSITE" id="PS01124"/>
    </source>
</evidence>
<feature type="region of interest" description="Disordered" evidence="4">
    <location>
        <begin position="185"/>
        <end position="217"/>
    </location>
</feature>
<comment type="caution">
    <text evidence="6">The sequence shown here is derived from an EMBL/GenBank/DDBJ whole genome shotgun (WGS) entry which is preliminary data.</text>
</comment>
<reference evidence="6 7" key="1">
    <citation type="journal article" date="2019" name="Nat. Med.">
        <title>A library of human gut bacterial isolates paired with longitudinal multiomics data enables mechanistic microbiome research.</title>
        <authorList>
            <person name="Poyet M."/>
            <person name="Groussin M."/>
            <person name="Gibbons S.M."/>
            <person name="Avila-Pacheco J."/>
            <person name="Jiang X."/>
            <person name="Kearney S.M."/>
            <person name="Perrotta A.R."/>
            <person name="Berdy B."/>
            <person name="Zhao S."/>
            <person name="Lieberman T.D."/>
            <person name="Swanson P.K."/>
            <person name="Smith M."/>
            <person name="Roesemann S."/>
            <person name="Alexander J.E."/>
            <person name="Rich S.A."/>
            <person name="Livny J."/>
            <person name="Vlamakis H."/>
            <person name="Clish C."/>
            <person name="Bullock K."/>
            <person name="Deik A."/>
            <person name="Scott J."/>
            <person name="Pierce K.A."/>
            <person name="Xavier R.J."/>
            <person name="Alm E.J."/>
        </authorList>
    </citation>
    <scope>NUCLEOTIDE SEQUENCE [LARGE SCALE GENOMIC DNA]</scope>
    <source>
        <strain evidence="6 7">BIOML-A266</strain>
    </source>
</reference>
<dbReference type="InterPro" id="IPR018060">
    <property type="entry name" value="HTH_AraC"/>
</dbReference>
<evidence type="ECO:0000256" key="2">
    <source>
        <dbReference type="ARBA" id="ARBA00023125"/>
    </source>
</evidence>
<proteinExistence type="predicted"/>
<dbReference type="InterPro" id="IPR050204">
    <property type="entry name" value="AraC_XylS_family_regulators"/>
</dbReference>
<gene>
    <name evidence="6" type="ORF">F2Y10_03755</name>
</gene>
<evidence type="ECO:0000313" key="6">
    <source>
        <dbReference type="EMBL" id="KAA2380563.1"/>
    </source>
</evidence>
<feature type="compositionally biased region" description="Basic and acidic residues" evidence="4">
    <location>
        <begin position="204"/>
        <end position="213"/>
    </location>
</feature>
<accession>A0A5B3H3V4</accession>
<dbReference type="Pfam" id="PF12833">
    <property type="entry name" value="HTH_18"/>
    <property type="match status" value="1"/>
</dbReference>
<dbReference type="GO" id="GO:0043565">
    <property type="term" value="F:sequence-specific DNA binding"/>
    <property type="evidence" value="ECO:0007669"/>
    <property type="project" value="InterPro"/>
</dbReference>
<feature type="domain" description="HTH araC/xylS-type" evidence="5">
    <location>
        <begin position="85"/>
        <end position="183"/>
    </location>
</feature>
<keyword evidence="1" id="KW-0805">Transcription regulation</keyword>
<dbReference type="RefSeq" id="WP_130064639.1">
    <property type="nucleotide sequence ID" value="NZ_RCXC01000002.1"/>
</dbReference>
<evidence type="ECO:0000313" key="7">
    <source>
        <dbReference type="Proteomes" id="UP000322940"/>
    </source>
</evidence>
<evidence type="ECO:0000256" key="3">
    <source>
        <dbReference type="ARBA" id="ARBA00023163"/>
    </source>
</evidence>
<evidence type="ECO:0000256" key="1">
    <source>
        <dbReference type="ARBA" id="ARBA00023015"/>
    </source>
</evidence>
<dbReference type="EMBL" id="VVXH01000002">
    <property type="protein sequence ID" value="KAA2380563.1"/>
    <property type="molecule type" value="Genomic_DNA"/>
</dbReference>
<dbReference type="AlphaFoldDB" id="A0A5B3H3V4"/>